<feature type="signal peptide" evidence="1">
    <location>
        <begin position="1"/>
        <end position="29"/>
    </location>
</feature>
<evidence type="ECO:0000313" key="4">
    <source>
        <dbReference type="Proteomes" id="UP001059596"/>
    </source>
</evidence>
<organism evidence="3 4">
    <name type="scientific">Drosophila gunungcola</name>
    <name type="common">fruit fly</name>
    <dbReference type="NCBI Taxonomy" id="103775"/>
    <lineage>
        <taxon>Eukaryota</taxon>
        <taxon>Metazoa</taxon>
        <taxon>Ecdysozoa</taxon>
        <taxon>Arthropoda</taxon>
        <taxon>Hexapoda</taxon>
        <taxon>Insecta</taxon>
        <taxon>Pterygota</taxon>
        <taxon>Neoptera</taxon>
        <taxon>Endopterygota</taxon>
        <taxon>Diptera</taxon>
        <taxon>Brachycera</taxon>
        <taxon>Muscomorpha</taxon>
        <taxon>Ephydroidea</taxon>
        <taxon>Drosophilidae</taxon>
        <taxon>Drosophila</taxon>
        <taxon>Sophophora</taxon>
    </lineage>
</organism>
<comment type="caution">
    <text evidence="3">The sequence shown here is derived from an EMBL/GenBank/DDBJ whole genome shotgun (WGS) entry which is preliminary data.</text>
</comment>
<feature type="domain" description="BPTI/Kunitz inhibitor" evidence="2">
    <location>
        <begin position="39"/>
        <end position="92"/>
    </location>
</feature>
<evidence type="ECO:0000256" key="1">
    <source>
        <dbReference type="SAM" id="SignalP"/>
    </source>
</evidence>
<dbReference type="InterPro" id="IPR002223">
    <property type="entry name" value="Kunitz_BPTI"/>
</dbReference>
<dbReference type="GO" id="GO:0004867">
    <property type="term" value="F:serine-type endopeptidase inhibitor activity"/>
    <property type="evidence" value="ECO:0007669"/>
    <property type="project" value="InterPro"/>
</dbReference>
<accession>A0A9Q0BT01</accession>
<dbReference type="Proteomes" id="UP001059596">
    <property type="component" value="Unassembled WGS sequence"/>
</dbReference>
<proteinExistence type="predicted"/>
<name>A0A9Q0BT01_9MUSC</name>
<gene>
    <name evidence="3" type="ORF">M5D96_004955</name>
</gene>
<dbReference type="InterPro" id="IPR036880">
    <property type="entry name" value="Kunitz_BPTI_sf"/>
</dbReference>
<feature type="chain" id="PRO_5040330899" description="BPTI/Kunitz inhibitor domain-containing protein" evidence="1">
    <location>
        <begin position="30"/>
        <end position="106"/>
    </location>
</feature>
<evidence type="ECO:0000313" key="3">
    <source>
        <dbReference type="EMBL" id="KAI8043622.1"/>
    </source>
</evidence>
<dbReference type="PROSITE" id="PS50279">
    <property type="entry name" value="BPTI_KUNITZ_2"/>
    <property type="match status" value="1"/>
</dbReference>
<keyword evidence="1" id="KW-0732">Signal</keyword>
<evidence type="ECO:0000259" key="2">
    <source>
        <dbReference type="PROSITE" id="PS50279"/>
    </source>
</evidence>
<dbReference type="OrthoDB" id="5950222at2759"/>
<protein>
    <recommendedName>
        <fullName evidence="2">BPTI/Kunitz inhibitor domain-containing protein</fullName>
    </recommendedName>
</protein>
<keyword evidence="4" id="KW-1185">Reference proteome</keyword>
<dbReference type="Gene3D" id="4.10.410.10">
    <property type="entry name" value="Pancreatic trypsin inhibitor Kunitz domain"/>
    <property type="match status" value="1"/>
</dbReference>
<dbReference type="Pfam" id="PF00014">
    <property type="entry name" value="Kunitz_BPTI"/>
    <property type="match status" value="1"/>
</dbReference>
<dbReference type="SUPFAM" id="SSF57362">
    <property type="entry name" value="BPTI-like"/>
    <property type="match status" value="1"/>
</dbReference>
<sequence>MSRPKPVVLSLLLVVLLLLIHHHHHSADARSVPSIPSICNKPPPRSEGICTIEFEGYFFDPAILDCRMYLVGACHSTPGQSFGSLQDCVSTCVLGNRRNHDLYVNE</sequence>
<dbReference type="EMBL" id="JAMKOV010000002">
    <property type="protein sequence ID" value="KAI8043622.1"/>
    <property type="molecule type" value="Genomic_DNA"/>
</dbReference>
<reference evidence="3" key="1">
    <citation type="journal article" date="2023" name="Genome Biol. Evol.">
        <title>Long-read-based Genome Assembly of Drosophila gunungcola Reveals Fewer Chemosensory Genes in Flower-breeding Species.</title>
        <authorList>
            <person name="Negi A."/>
            <person name="Liao B.Y."/>
            <person name="Yeh S.D."/>
        </authorList>
    </citation>
    <scope>NUCLEOTIDE SEQUENCE</scope>
    <source>
        <strain evidence="3">Sukarami</strain>
    </source>
</reference>
<dbReference type="AlphaFoldDB" id="A0A9Q0BT01"/>
<dbReference type="SMART" id="SM00131">
    <property type="entry name" value="KU"/>
    <property type="match status" value="1"/>
</dbReference>